<proteinExistence type="predicted"/>
<name>A0A392UDC2_9FABA</name>
<reference evidence="2 3" key="1">
    <citation type="journal article" date="2018" name="Front. Plant Sci.">
        <title>Red Clover (Trifolium pratense) and Zigzag Clover (T. medium) - A Picture of Genomic Similarities and Differences.</title>
        <authorList>
            <person name="Dluhosova J."/>
            <person name="Istvanek J."/>
            <person name="Nedelnik J."/>
            <person name="Repkova J."/>
        </authorList>
    </citation>
    <scope>NUCLEOTIDE SEQUENCE [LARGE SCALE GENOMIC DNA]</scope>
    <source>
        <strain evidence="3">cv. 10/8</strain>
        <tissue evidence="2">Leaf</tissue>
    </source>
</reference>
<keyword evidence="3" id="KW-1185">Reference proteome</keyword>
<dbReference type="EMBL" id="LXQA010784092">
    <property type="protein sequence ID" value="MCI70847.1"/>
    <property type="molecule type" value="Genomic_DNA"/>
</dbReference>
<protein>
    <submittedName>
        <fullName evidence="2">Uncharacterized protein</fullName>
    </submittedName>
</protein>
<comment type="caution">
    <text evidence="2">The sequence shown here is derived from an EMBL/GenBank/DDBJ whole genome shotgun (WGS) entry which is preliminary data.</text>
</comment>
<accession>A0A392UDC2</accession>
<feature type="non-terminal residue" evidence="2">
    <location>
        <position position="1"/>
    </location>
</feature>
<dbReference type="AlphaFoldDB" id="A0A392UDC2"/>
<evidence type="ECO:0000313" key="2">
    <source>
        <dbReference type="EMBL" id="MCI70847.1"/>
    </source>
</evidence>
<evidence type="ECO:0000256" key="1">
    <source>
        <dbReference type="SAM" id="MobiDB-lite"/>
    </source>
</evidence>
<evidence type="ECO:0000313" key="3">
    <source>
        <dbReference type="Proteomes" id="UP000265520"/>
    </source>
</evidence>
<organism evidence="2 3">
    <name type="scientific">Trifolium medium</name>
    <dbReference type="NCBI Taxonomy" id="97028"/>
    <lineage>
        <taxon>Eukaryota</taxon>
        <taxon>Viridiplantae</taxon>
        <taxon>Streptophyta</taxon>
        <taxon>Embryophyta</taxon>
        <taxon>Tracheophyta</taxon>
        <taxon>Spermatophyta</taxon>
        <taxon>Magnoliopsida</taxon>
        <taxon>eudicotyledons</taxon>
        <taxon>Gunneridae</taxon>
        <taxon>Pentapetalae</taxon>
        <taxon>rosids</taxon>
        <taxon>fabids</taxon>
        <taxon>Fabales</taxon>
        <taxon>Fabaceae</taxon>
        <taxon>Papilionoideae</taxon>
        <taxon>50 kb inversion clade</taxon>
        <taxon>NPAAA clade</taxon>
        <taxon>Hologalegina</taxon>
        <taxon>IRL clade</taxon>
        <taxon>Trifolieae</taxon>
        <taxon>Trifolium</taxon>
    </lineage>
</organism>
<feature type="non-terminal residue" evidence="2">
    <location>
        <position position="80"/>
    </location>
</feature>
<sequence>HLRKFLDDAAKGHIALPNQESYQPKGKRVEEGKGGKGRVTVNTTAGGFAGGDASNSARRCYVRQSAFEVMSIGHQTSLSS</sequence>
<feature type="region of interest" description="Disordered" evidence="1">
    <location>
        <begin position="15"/>
        <end position="54"/>
    </location>
</feature>
<dbReference type="Proteomes" id="UP000265520">
    <property type="component" value="Unassembled WGS sequence"/>
</dbReference>